<dbReference type="Proteomes" id="UP000053660">
    <property type="component" value="Unassembled WGS sequence"/>
</dbReference>
<reference evidence="1 2" key="1">
    <citation type="submission" date="2014-03" db="EMBL/GenBank/DDBJ databases">
        <title>Draft genome of the hookworm Oesophagostomum dentatum.</title>
        <authorList>
            <person name="Mitreva M."/>
        </authorList>
    </citation>
    <scope>NUCLEOTIDE SEQUENCE [LARGE SCALE GENOMIC DNA]</scope>
    <source>
        <strain evidence="1 2">OD-Hann</strain>
    </source>
</reference>
<name>A0A0B1S499_OESDE</name>
<dbReference type="OrthoDB" id="5787578at2759"/>
<sequence>MEDVEASADYSRKLTSSIQHFDLVTVYNQPDISNIQKLVQQSQLFNIAQIRCPFTVVVYDDKQKMPVYFGRIVAPKVLDMKAANTLENNEHKPGPKKWCRQM</sequence>
<keyword evidence="2" id="KW-1185">Reference proteome</keyword>
<dbReference type="AlphaFoldDB" id="A0A0B1S499"/>
<dbReference type="EMBL" id="KN610158">
    <property type="protein sequence ID" value="KHJ78050.1"/>
    <property type="molecule type" value="Genomic_DNA"/>
</dbReference>
<proteinExistence type="predicted"/>
<gene>
    <name evidence="1" type="ORF">OESDEN_22330</name>
</gene>
<organism evidence="1 2">
    <name type="scientific">Oesophagostomum dentatum</name>
    <name type="common">Nodular worm</name>
    <dbReference type="NCBI Taxonomy" id="61180"/>
    <lineage>
        <taxon>Eukaryota</taxon>
        <taxon>Metazoa</taxon>
        <taxon>Ecdysozoa</taxon>
        <taxon>Nematoda</taxon>
        <taxon>Chromadorea</taxon>
        <taxon>Rhabditida</taxon>
        <taxon>Rhabditina</taxon>
        <taxon>Rhabditomorpha</taxon>
        <taxon>Strongyloidea</taxon>
        <taxon>Strongylidae</taxon>
        <taxon>Oesophagostomum</taxon>
    </lineage>
</organism>
<accession>A0A0B1S499</accession>
<evidence type="ECO:0000313" key="1">
    <source>
        <dbReference type="EMBL" id="KHJ78050.1"/>
    </source>
</evidence>
<evidence type="ECO:0000313" key="2">
    <source>
        <dbReference type="Proteomes" id="UP000053660"/>
    </source>
</evidence>
<protein>
    <submittedName>
        <fullName evidence="1">Uncharacterized protein</fullName>
    </submittedName>
</protein>